<dbReference type="PATRIC" id="fig|378806.16.peg.2611"/>
<evidence type="ECO:0000256" key="5">
    <source>
        <dbReference type="ARBA" id="ARBA00023237"/>
    </source>
</evidence>
<keyword evidence="3" id="KW-0732">Signal</keyword>
<dbReference type="OrthoDB" id="9794888at2"/>
<dbReference type="InterPro" id="IPR011990">
    <property type="entry name" value="TPR-like_helical_dom_sf"/>
</dbReference>
<evidence type="ECO:0000256" key="4">
    <source>
        <dbReference type="ARBA" id="ARBA00023136"/>
    </source>
</evidence>
<sequence>MRNPLRNPFLKKQVLVTLCASLTVGGCSLEVGDLNNPGLDAIRETPTPAGVFSVATGLLIGNRAGVSAQNGYVAQLGILGRESFTLDPADPRYVTEMVRGTLNPGSPAFGGSNWNAPYANIRNANTLLSMVDKVSGLTDAQKEATRGFAKTIQAIDFLVAINTRDENGAPIDVGGDITELAPIEPKAVVFTHIATLLDEAKAHLTAGGTAFPFPLSSGYDGFDTPPDFIAFNRALKARVEVYRGNFTSALTALDESFLDLAAPLELGVYHTYSTSSGDATNALFSNGNIIANPLLVTEAERKLTGDVDDRVTRKIGTLEKEVKYDDAIRSTYEFILYDSASAPIPIIRNEELILLRAEANIGLGNIPTAAEDLNFIRVTSGGLTAREDITAANALDELLRQKRYSLLFEGGHRWIDLRRYNRLETIATPDSVINRAFPLPSPETDARK</sequence>
<proteinExistence type="inferred from homology"/>
<reference evidence="7 8" key="1">
    <citation type="submission" date="2006-04" db="EMBL/GenBank/DDBJ databases">
        <authorList>
            <person name="Nierman W.C."/>
        </authorList>
    </citation>
    <scope>NUCLEOTIDE SEQUENCE [LARGE SCALE GENOMIC DNA]</scope>
    <source>
        <strain evidence="7 8">DW4/3-1</strain>
    </source>
</reference>
<feature type="domain" description="RagB/SusD" evidence="6">
    <location>
        <begin position="339"/>
        <end position="422"/>
    </location>
</feature>
<organism evidence="7 8">
    <name type="scientific">Stigmatella aurantiaca (strain DW4/3-1)</name>
    <dbReference type="NCBI Taxonomy" id="378806"/>
    <lineage>
        <taxon>Bacteria</taxon>
        <taxon>Pseudomonadati</taxon>
        <taxon>Myxococcota</taxon>
        <taxon>Myxococcia</taxon>
        <taxon>Myxococcales</taxon>
        <taxon>Cystobacterineae</taxon>
        <taxon>Archangiaceae</taxon>
        <taxon>Stigmatella</taxon>
    </lineage>
</organism>
<dbReference type="EMBL" id="AAMD01000149">
    <property type="protein sequence ID" value="EAU63727.1"/>
    <property type="molecule type" value="Genomic_DNA"/>
</dbReference>
<dbReference type="AlphaFoldDB" id="Q08TB1"/>
<dbReference type="InterPro" id="IPR012944">
    <property type="entry name" value="SusD_RagB_dom"/>
</dbReference>
<evidence type="ECO:0000256" key="2">
    <source>
        <dbReference type="ARBA" id="ARBA00006275"/>
    </source>
</evidence>
<evidence type="ECO:0000256" key="3">
    <source>
        <dbReference type="ARBA" id="ARBA00022729"/>
    </source>
</evidence>
<dbReference type="Pfam" id="PF07980">
    <property type="entry name" value="SusD_RagB"/>
    <property type="match status" value="1"/>
</dbReference>
<dbReference type="Gene3D" id="1.25.40.390">
    <property type="match status" value="1"/>
</dbReference>
<name>Q08TB1_STIAD</name>
<keyword evidence="5" id="KW-0998">Cell outer membrane</keyword>
<comment type="caution">
    <text evidence="7">The sequence shown here is derived from an EMBL/GenBank/DDBJ whole genome shotgun (WGS) entry which is preliminary data.</text>
</comment>
<keyword evidence="4" id="KW-0472">Membrane</keyword>
<dbReference type="SUPFAM" id="SSF48452">
    <property type="entry name" value="TPR-like"/>
    <property type="match status" value="1"/>
</dbReference>
<accession>Q08TB1</accession>
<comment type="subcellular location">
    <subcellularLocation>
        <location evidence="1">Cell outer membrane</location>
    </subcellularLocation>
</comment>
<evidence type="ECO:0000259" key="6">
    <source>
        <dbReference type="Pfam" id="PF07980"/>
    </source>
</evidence>
<evidence type="ECO:0000313" key="7">
    <source>
        <dbReference type="EMBL" id="EAU63727.1"/>
    </source>
</evidence>
<evidence type="ECO:0000256" key="1">
    <source>
        <dbReference type="ARBA" id="ARBA00004442"/>
    </source>
</evidence>
<comment type="similarity">
    <text evidence="2">Belongs to the SusD family.</text>
</comment>
<dbReference type="CDD" id="cd08977">
    <property type="entry name" value="SusD"/>
    <property type="match status" value="1"/>
</dbReference>
<gene>
    <name evidence="7" type="ORF">STIAU_3233</name>
</gene>
<protein>
    <recommendedName>
        <fullName evidence="6">RagB/SusD domain-containing protein</fullName>
    </recommendedName>
</protein>
<dbReference type="Proteomes" id="UP000032702">
    <property type="component" value="Unassembled WGS sequence"/>
</dbReference>
<dbReference type="GO" id="GO:0009279">
    <property type="term" value="C:cell outer membrane"/>
    <property type="evidence" value="ECO:0007669"/>
    <property type="project" value="UniProtKB-SubCell"/>
</dbReference>
<dbReference type="PROSITE" id="PS51257">
    <property type="entry name" value="PROKAR_LIPOPROTEIN"/>
    <property type="match status" value="1"/>
</dbReference>
<evidence type="ECO:0000313" key="8">
    <source>
        <dbReference type="Proteomes" id="UP000032702"/>
    </source>
</evidence>